<reference evidence="1" key="1">
    <citation type="journal article" date="2014" name="Front. Microbiol.">
        <title>High frequency of phylogenetically diverse reductive dehalogenase-homologous genes in deep subseafloor sedimentary metagenomes.</title>
        <authorList>
            <person name="Kawai M."/>
            <person name="Futagami T."/>
            <person name="Toyoda A."/>
            <person name="Takaki Y."/>
            <person name="Nishi S."/>
            <person name="Hori S."/>
            <person name="Arai W."/>
            <person name="Tsubouchi T."/>
            <person name="Morono Y."/>
            <person name="Uchiyama I."/>
            <person name="Ito T."/>
            <person name="Fujiyama A."/>
            <person name="Inagaki F."/>
            <person name="Takami H."/>
        </authorList>
    </citation>
    <scope>NUCLEOTIDE SEQUENCE</scope>
    <source>
        <strain evidence="1">Expedition CK06-06</strain>
    </source>
</reference>
<dbReference type="EMBL" id="BARS01008036">
    <property type="protein sequence ID" value="GAF72984.1"/>
    <property type="molecule type" value="Genomic_DNA"/>
</dbReference>
<proteinExistence type="predicted"/>
<name>X0RW00_9ZZZZ</name>
<sequence length="60" mass="6562">MNVLHPTVLAELVLEDGRTERIVISGLHSEGPTDEGTWSRVVAEFISEANYRPPEAADAD</sequence>
<protein>
    <submittedName>
        <fullName evidence="1">Uncharacterized protein</fullName>
    </submittedName>
</protein>
<gene>
    <name evidence="1" type="ORF">S01H1_15396</name>
</gene>
<accession>X0RW00</accession>
<comment type="caution">
    <text evidence="1">The sequence shown here is derived from an EMBL/GenBank/DDBJ whole genome shotgun (WGS) entry which is preliminary data.</text>
</comment>
<dbReference type="AlphaFoldDB" id="X0RW00"/>
<evidence type="ECO:0000313" key="1">
    <source>
        <dbReference type="EMBL" id="GAF72984.1"/>
    </source>
</evidence>
<organism evidence="1">
    <name type="scientific">marine sediment metagenome</name>
    <dbReference type="NCBI Taxonomy" id="412755"/>
    <lineage>
        <taxon>unclassified sequences</taxon>
        <taxon>metagenomes</taxon>
        <taxon>ecological metagenomes</taxon>
    </lineage>
</organism>